<evidence type="ECO:0000313" key="1">
    <source>
        <dbReference type="EMBL" id="TNV88100.1"/>
    </source>
</evidence>
<comment type="caution">
    <text evidence="1">The sequence shown here is derived from an EMBL/GenBank/DDBJ whole genome shotgun (WGS) entry which is preliminary data.</text>
</comment>
<dbReference type="Proteomes" id="UP000785679">
    <property type="component" value="Unassembled WGS sequence"/>
</dbReference>
<evidence type="ECO:0000313" key="2">
    <source>
        <dbReference type="Proteomes" id="UP000785679"/>
    </source>
</evidence>
<reference evidence="1" key="1">
    <citation type="submission" date="2019-06" db="EMBL/GenBank/DDBJ databases">
        <authorList>
            <person name="Zheng W."/>
        </authorList>
    </citation>
    <scope>NUCLEOTIDE SEQUENCE</scope>
    <source>
        <strain evidence="1">QDHG01</strain>
    </source>
</reference>
<accession>A0A8J8TAX8</accession>
<protein>
    <submittedName>
        <fullName evidence="1">Uncharacterized protein</fullName>
    </submittedName>
</protein>
<gene>
    <name evidence="1" type="ORF">FGO68_gene17539</name>
</gene>
<proteinExistence type="predicted"/>
<keyword evidence="2" id="KW-1185">Reference proteome</keyword>
<name>A0A8J8TAX8_HALGN</name>
<dbReference type="EMBL" id="RRYP01000074">
    <property type="protein sequence ID" value="TNV88100.1"/>
    <property type="molecule type" value="Genomic_DNA"/>
</dbReference>
<sequence>MLNRIEPAPWIIVQQGCVTGMISKFQGFQLGQRYNVQKFSIPCNQSIVVKPPASPICKSPKQQLRYSNIPQS</sequence>
<organism evidence="1 2">
    <name type="scientific">Halteria grandinella</name>
    <dbReference type="NCBI Taxonomy" id="5974"/>
    <lineage>
        <taxon>Eukaryota</taxon>
        <taxon>Sar</taxon>
        <taxon>Alveolata</taxon>
        <taxon>Ciliophora</taxon>
        <taxon>Intramacronucleata</taxon>
        <taxon>Spirotrichea</taxon>
        <taxon>Stichotrichia</taxon>
        <taxon>Sporadotrichida</taxon>
        <taxon>Halteriidae</taxon>
        <taxon>Halteria</taxon>
    </lineage>
</organism>
<dbReference type="AlphaFoldDB" id="A0A8J8TAX8"/>